<dbReference type="GO" id="GO:0016020">
    <property type="term" value="C:membrane"/>
    <property type="evidence" value="ECO:0007669"/>
    <property type="project" value="UniProtKB-SubCell"/>
</dbReference>
<dbReference type="EMBL" id="CAQQ02059052">
    <property type="status" value="NOT_ANNOTATED_CDS"/>
    <property type="molecule type" value="Genomic_DNA"/>
</dbReference>
<dbReference type="Proteomes" id="UP000015102">
    <property type="component" value="Unassembled WGS sequence"/>
</dbReference>
<keyword evidence="11" id="KW-0547">Nucleotide-binding</keyword>
<comment type="similarity">
    <text evidence="4">Belongs to the glycosyltransferase 31 family. Beta3-Gal-T subfamily.</text>
</comment>
<evidence type="ECO:0000256" key="1">
    <source>
        <dbReference type="ARBA" id="ARBA00001936"/>
    </source>
</evidence>
<keyword evidence="12" id="KW-0735">Signal-anchor</keyword>
<dbReference type="EC" id="2.4.1.122" evidence="6"/>
<evidence type="ECO:0000256" key="20">
    <source>
        <dbReference type="ARBA" id="ARBA00042009"/>
    </source>
</evidence>
<keyword evidence="16" id="KW-0325">Glycoprotein</keyword>
<dbReference type="HOGENOM" id="CLU_035857_0_0_1"/>
<dbReference type="Gene3D" id="3.90.550.50">
    <property type="match status" value="1"/>
</dbReference>
<comment type="subcellular location">
    <subcellularLocation>
        <location evidence="2">Membrane</location>
        <topology evidence="2">Single-pass type II membrane protein</topology>
    </subcellularLocation>
</comment>
<dbReference type="PANTHER" id="PTHR23033:SF14">
    <property type="entry name" value="GLYCOPROTEIN-N-ACETYLGALACTOSAMINE 3-BETA-GALACTOSYLTRANSFERASE 1-RELATED"/>
    <property type="match status" value="1"/>
</dbReference>
<evidence type="ECO:0000256" key="18">
    <source>
        <dbReference type="ARBA" id="ARBA00040898"/>
    </source>
</evidence>
<keyword evidence="10" id="KW-0479">Metal-binding</keyword>
<dbReference type="InterPro" id="IPR026050">
    <property type="entry name" value="C1GALT1/C1GALT1_chp1"/>
</dbReference>
<keyword evidence="15" id="KW-1015">Disulfide bond</keyword>
<organism evidence="26 27">
    <name type="scientific">Megaselia scalaris</name>
    <name type="common">Humpbacked fly</name>
    <name type="synonym">Phora scalaris</name>
    <dbReference type="NCBI Taxonomy" id="36166"/>
    <lineage>
        <taxon>Eukaryota</taxon>
        <taxon>Metazoa</taxon>
        <taxon>Ecdysozoa</taxon>
        <taxon>Arthropoda</taxon>
        <taxon>Hexapoda</taxon>
        <taxon>Insecta</taxon>
        <taxon>Pterygota</taxon>
        <taxon>Neoptera</taxon>
        <taxon>Endopterygota</taxon>
        <taxon>Diptera</taxon>
        <taxon>Brachycera</taxon>
        <taxon>Muscomorpha</taxon>
        <taxon>Platypezoidea</taxon>
        <taxon>Phoridae</taxon>
        <taxon>Megaseliini</taxon>
        <taxon>Megaselia</taxon>
    </lineage>
</organism>
<keyword evidence="7" id="KW-0328">Glycosyltransferase</keyword>
<dbReference type="GO" id="GO:0016263">
    <property type="term" value="F:glycoprotein-N-acetylgalactosamine 3-beta-galactosyltransferase activity"/>
    <property type="evidence" value="ECO:0007669"/>
    <property type="project" value="UniProtKB-EC"/>
</dbReference>
<name>T1GHU9_MEGSC</name>
<keyword evidence="27" id="KW-1185">Reference proteome</keyword>
<evidence type="ECO:0000256" key="10">
    <source>
        <dbReference type="ARBA" id="ARBA00022723"/>
    </source>
</evidence>
<evidence type="ECO:0000256" key="2">
    <source>
        <dbReference type="ARBA" id="ARBA00004606"/>
    </source>
</evidence>
<reference evidence="26" key="2">
    <citation type="submission" date="2015-06" db="UniProtKB">
        <authorList>
            <consortium name="EnsemblMetazoa"/>
        </authorList>
    </citation>
    <scope>IDENTIFICATION</scope>
</reference>
<feature type="transmembrane region" description="Helical" evidence="24">
    <location>
        <begin position="20"/>
        <end position="41"/>
    </location>
</feature>
<evidence type="ECO:0000256" key="22">
    <source>
        <dbReference type="ARBA" id="ARBA00059245"/>
    </source>
</evidence>
<evidence type="ECO:0000256" key="6">
    <source>
        <dbReference type="ARBA" id="ARBA00012557"/>
    </source>
</evidence>
<evidence type="ECO:0000256" key="7">
    <source>
        <dbReference type="ARBA" id="ARBA00022676"/>
    </source>
</evidence>
<evidence type="ECO:0000256" key="19">
    <source>
        <dbReference type="ARBA" id="ARBA00041226"/>
    </source>
</evidence>
<protein>
    <recommendedName>
        <fullName evidence="18">Glycoprotein-N-acetylgalactosamine 3-beta-galactosyltransferase 1</fullName>
        <ecNumber evidence="6">2.4.1.122</ecNumber>
    </recommendedName>
    <alternativeName>
        <fullName evidence="20">Core 1 O-glycan T-synthase</fullName>
    </alternativeName>
    <alternativeName>
        <fullName evidence="21">Core 1 UDP-galactose:N-acetylgalactosamine-alpha-R beta 1,3-galactosyltransferase 1</fullName>
    </alternativeName>
    <alternativeName>
        <fullName evidence="19">Core 1 beta1,3-galactosyltransferase 1</fullName>
    </alternativeName>
</protein>
<evidence type="ECO:0000256" key="4">
    <source>
        <dbReference type="ARBA" id="ARBA00006462"/>
    </source>
</evidence>
<evidence type="ECO:0000313" key="27">
    <source>
        <dbReference type="Proteomes" id="UP000015102"/>
    </source>
</evidence>
<keyword evidence="23" id="KW-0175">Coiled coil</keyword>
<evidence type="ECO:0000256" key="8">
    <source>
        <dbReference type="ARBA" id="ARBA00022679"/>
    </source>
</evidence>
<evidence type="ECO:0000256" key="3">
    <source>
        <dbReference type="ARBA" id="ARBA00004922"/>
    </source>
</evidence>
<dbReference type="Pfam" id="PF02434">
    <property type="entry name" value="Fringe"/>
    <property type="match status" value="1"/>
</dbReference>
<comment type="pathway">
    <text evidence="3">Protein modification; protein glycosylation.</text>
</comment>
<keyword evidence="17" id="KW-0464">Manganese</keyword>
<evidence type="ECO:0000256" key="13">
    <source>
        <dbReference type="ARBA" id="ARBA00022989"/>
    </source>
</evidence>
<evidence type="ECO:0000256" key="11">
    <source>
        <dbReference type="ARBA" id="ARBA00022741"/>
    </source>
</evidence>
<dbReference type="STRING" id="36166.T1GHU9"/>
<evidence type="ECO:0000256" key="15">
    <source>
        <dbReference type="ARBA" id="ARBA00023157"/>
    </source>
</evidence>
<evidence type="ECO:0000256" key="12">
    <source>
        <dbReference type="ARBA" id="ARBA00022968"/>
    </source>
</evidence>
<proteinExistence type="inferred from homology"/>
<dbReference type="FunFam" id="3.90.550.50:FF:000017">
    <property type="entry name" value="Glycoprotein-N-acetylgalactosamine 3-beta-galactosyltransferase 1"/>
    <property type="match status" value="1"/>
</dbReference>
<evidence type="ECO:0000256" key="14">
    <source>
        <dbReference type="ARBA" id="ARBA00023136"/>
    </source>
</evidence>
<comment type="subunit">
    <text evidence="5">Homodimer; disulfide-linked.</text>
</comment>
<keyword evidence="13 24" id="KW-1133">Transmembrane helix</keyword>
<comment type="function">
    <text evidence="22">Glycosyltransferase that generates the core 1 O-glycan Gal-beta1-3GalNAc-alpha1-Ser/Thr (T antigen), which is a precursor for many extended O-glycans in glycoproteins.</text>
</comment>
<reference evidence="27" key="1">
    <citation type="submission" date="2013-02" db="EMBL/GenBank/DDBJ databases">
        <authorList>
            <person name="Hughes D."/>
        </authorList>
    </citation>
    <scope>NUCLEOTIDE SEQUENCE</scope>
    <source>
        <strain>Durham</strain>
        <strain evidence="27">NC isolate 2 -- Noor lab</strain>
    </source>
</reference>
<feature type="domain" description="Fringe-like glycosyltransferase" evidence="25">
    <location>
        <begin position="132"/>
        <end position="291"/>
    </location>
</feature>
<evidence type="ECO:0000256" key="21">
    <source>
        <dbReference type="ARBA" id="ARBA00043065"/>
    </source>
</evidence>
<evidence type="ECO:0000256" key="16">
    <source>
        <dbReference type="ARBA" id="ARBA00023180"/>
    </source>
</evidence>
<dbReference type="GO" id="GO:0000166">
    <property type="term" value="F:nucleotide binding"/>
    <property type="evidence" value="ECO:0007669"/>
    <property type="project" value="UniProtKB-KW"/>
</dbReference>
<keyword evidence="8" id="KW-0808">Transferase</keyword>
<evidence type="ECO:0000313" key="26">
    <source>
        <dbReference type="EnsemblMetazoa" id="MESCA003011-PA"/>
    </source>
</evidence>
<feature type="coiled-coil region" evidence="23">
    <location>
        <begin position="85"/>
        <end position="112"/>
    </location>
</feature>
<dbReference type="OMA" id="SEGPKCC"/>
<comment type="cofactor">
    <cofactor evidence="1">
        <name>Mn(2+)</name>
        <dbReference type="ChEBI" id="CHEBI:29035"/>
    </cofactor>
</comment>
<evidence type="ECO:0000256" key="24">
    <source>
        <dbReference type="SAM" id="Phobius"/>
    </source>
</evidence>
<evidence type="ECO:0000256" key="23">
    <source>
        <dbReference type="SAM" id="Coils"/>
    </source>
</evidence>
<dbReference type="GO" id="GO:0030145">
    <property type="term" value="F:manganese ion binding"/>
    <property type="evidence" value="ECO:0007669"/>
    <property type="project" value="UniProtKB-ARBA"/>
</dbReference>
<dbReference type="InterPro" id="IPR003378">
    <property type="entry name" value="Fringe-like_glycosylTrfase"/>
</dbReference>
<evidence type="ECO:0000256" key="9">
    <source>
        <dbReference type="ARBA" id="ARBA00022692"/>
    </source>
</evidence>
<evidence type="ECO:0000256" key="5">
    <source>
        <dbReference type="ARBA" id="ARBA00011748"/>
    </source>
</evidence>
<keyword evidence="14 24" id="KW-0472">Membrane</keyword>
<dbReference type="UniPathway" id="UPA00378"/>
<dbReference type="PANTHER" id="PTHR23033">
    <property type="entry name" value="BETA1,3-GALACTOSYLTRANSFERASE"/>
    <property type="match status" value="1"/>
</dbReference>
<dbReference type="EnsemblMetazoa" id="MESCA003011-RA">
    <property type="protein sequence ID" value="MESCA003011-PA"/>
    <property type="gene ID" value="MESCA003011"/>
</dbReference>
<dbReference type="AlphaFoldDB" id="T1GHU9"/>
<accession>T1GHU9</accession>
<evidence type="ECO:0000259" key="25">
    <source>
        <dbReference type="Pfam" id="PF02434"/>
    </source>
</evidence>
<sequence length="384" mass="44555">MFLRDKILDSPLISRVNAAFAYLLFISIAIFWTFIFLRYSFSNSNSEKSEQYDDLINNAEPTLPTKVDEPDLLIKDNDGINLKEKHKIKTNIDQINKNIVKLDENKEIEETASGQDTVEPSLAEKLFKEVRILCWVNTWPKNHKTKAKAVKETWGKSTAHDEYLDSVALPLKDGREHLWSKIRGAFQYIYKNYYNDYDWFVRADDDTYIIVENLRYMLYQYSPETPIHLGSKFKPFVKQGYMSGGAGYALSKEAVRRFVVEGIPNPKYCKQEETVMDDIEIGACLEKLNVTAGDTRDSDGRGRMFSLGLEEHLVTKLPPTSDYWYWKYIFYPSNDGLNCCSDKAISFHYIDPKMMYVMDYLIYGIRAVGVQKPFDQLPKKLVNL</sequence>
<keyword evidence="9 24" id="KW-0812">Transmembrane</keyword>
<evidence type="ECO:0000256" key="17">
    <source>
        <dbReference type="ARBA" id="ARBA00023211"/>
    </source>
</evidence>